<keyword evidence="7" id="KW-0175">Coiled coil</keyword>
<organism evidence="9 11">
    <name type="scientific">Didymodactylos carnosus</name>
    <dbReference type="NCBI Taxonomy" id="1234261"/>
    <lineage>
        <taxon>Eukaryota</taxon>
        <taxon>Metazoa</taxon>
        <taxon>Spiralia</taxon>
        <taxon>Gnathifera</taxon>
        <taxon>Rotifera</taxon>
        <taxon>Eurotatoria</taxon>
        <taxon>Bdelloidea</taxon>
        <taxon>Philodinida</taxon>
        <taxon>Philodinidae</taxon>
        <taxon>Didymodactylos</taxon>
    </lineage>
</organism>
<evidence type="ECO:0000313" key="10">
    <source>
        <dbReference type="EMBL" id="CAF4122647.1"/>
    </source>
</evidence>
<protein>
    <recommendedName>
        <fullName evidence="6">NAD(P)(+)--arginine ADP-ribosyltransferase</fullName>
        <ecNumber evidence="6">2.4.2.31</ecNumber>
    </recommendedName>
    <alternativeName>
        <fullName evidence="6">Mono(ADP-ribosyl)transferase</fullName>
    </alternativeName>
</protein>
<sequence length="489" mass="56826">MAAHNNEVNPRFVDDIQNEPKQMLAPITLYEKQPLVSLEEAIEPLLTIVSDLRSKVWVAKQNSKTPRDGLIQDESAFDRRQLVPWSAYLKLLLTALWKLPTVTDTVWRGVRTNLSNDYKRDTICTWWAVSSCTSSIEVLESSVYVGNTGQRTIFSIQCQRGKRIRHHSYFQKEEEILLMPGTYLKVVSQMNAADGLHIIHLKEIEPPIQLLLPPFDTSKNPSVTPSLISSFSSSNVNEHNGICSKNLKFSMPKTNDEFVHLVWLAANSENNIQIKIELQNLYRSFDTFDTIDRCDAYIRENREKTIVLIVSGRFGREIVPRIHDLSQLKSIYVFCMDKAEHEKWAKHYKKIRSLLTDSASLIQTINKNELKQLQYQRSTEVPNRSLPSRRMNDSELNNSQLQDGITDIQRDKELLKSRIDLLQRKLESEETSSLSLHDQLEELEMQLEEEDRLQKVRDFRESQRWERIQQLAARTIMSPSIRKTYPNKK</sequence>
<dbReference type="Proteomes" id="UP000681722">
    <property type="component" value="Unassembled WGS sequence"/>
</dbReference>
<evidence type="ECO:0000256" key="1">
    <source>
        <dbReference type="ARBA" id="ARBA00009558"/>
    </source>
</evidence>
<comment type="caution">
    <text evidence="9">The sequence shown here is derived from an EMBL/GenBank/DDBJ whole genome shotgun (WGS) entry which is preliminary data.</text>
</comment>
<dbReference type="EC" id="2.4.2.31" evidence="6"/>
<comment type="similarity">
    <text evidence="1 6">Belongs to the Arg-specific ADP-ribosyltransferase family.</text>
</comment>
<dbReference type="Gene3D" id="3.90.176.10">
    <property type="entry name" value="Toxin ADP-ribosyltransferase, Chain A, domain 1"/>
    <property type="match status" value="1"/>
</dbReference>
<dbReference type="SUPFAM" id="SSF56399">
    <property type="entry name" value="ADP-ribosylation"/>
    <property type="match status" value="1"/>
</dbReference>
<keyword evidence="11" id="KW-1185">Reference proteome</keyword>
<keyword evidence="6" id="KW-0521">NADP</keyword>
<gene>
    <name evidence="9" type="ORF">GPM918_LOCUS28476</name>
    <name evidence="10" type="ORF">SRO942_LOCUS28982</name>
</gene>
<name>A0A815DNB7_9BILA</name>
<evidence type="ECO:0000313" key="9">
    <source>
        <dbReference type="EMBL" id="CAF1300118.1"/>
    </source>
</evidence>
<evidence type="ECO:0000256" key="5">
    <source>
        <dbReference type="ARBA" id="ARBA00047597"/>
    </source>
</evidence>
<evidence type="ECO:0000256" key="2">
    <source>
        <dbReference type="ARBA" id="ARBA00022676"/>
    </source>
</evidence>
<evidence type="ECO:0000256" key="6">
    <source>
        <dbReference type="RuleBase" id="RU361228"/>
    </source>
</evidence>
<feature type="coiled-coil region" evidence="7">
    <location>
        <begin position="405"/>
        <end position="453"/>
    </location>
</feature>
<dbReference type="Pfam" id="PF01129">
    <property type="entry name" value="ART"/>
    <property type="match status" value="1"/>
</dbReference>
<evidence type="ECO:0000313" key="11">
    <source>
        <dbReference type="Proteomes" id="UP000663829"/>
    </source>
</evidence>
<evidence type="ECO:0000256" key="3">
    <source>
        <dbReference type="ARBA" id="ARBA00022679"/>
    </source>
</evidence>
<proteinExistence type="inferred from homology"/>
<evidence type="ECO:0000256" key="4">
    <source>
        <dbReference type="ARBA" id="ARBA00022695"/>
    </source>
</evidence>
<dbReference type="EMBL" id="CAJNOQ010012443">
    <property type="protein sequence ID" value="CAF1300118.1"/>
    <property type="molecule type" value="Genomic_DNA"/>
</dbReference>
<dbReference type="OrthoDB" id="423533at2759"/>
<dbReference type="AlphaFoldDB" id="A0A815DNB7"/>
<comment type="catalytic activity">
    <reaction evidence="5 6">
        <text>L-arginyl-[protein] + NAD(+) = N(omega)-(ADP-D-ribosyl)-L-arginyl-[protein] + nicotinamide + H(+)</text>
        <dbReference type="Rhea" id="RHEA:19149"/>
        <dbReference type="Rhea" id="RHEA-COMP:10532"/>
        <dbReference type="Rhea" id="RHEA-COMP:15087"/>
        <dbReference type="ChEBI" id="CHEBI:15378"/>
        <dbReference type="ChEBI" id="CHEBI:17154"/>
        <dbReference type="ChEBI" id="CHEBI:29965"/>
        <dbReference type="ChEBI" id="CHEBI:57540"/>
        <dbReference type="ChEBI" id="CHEBI:142554"/>
        <dbReference type="EC" id="2.4.2.31"/>
    </reaction>
</comment>
<dbReference type="InterPro" id="IPR000768">
    <property type="entry name" value="ART"/>
</dbReference>
<dbReference type="EMBL" id="CAJOBC010037038">
    <property type="protein sequence ID" value="CAF4122647.1"/>
    <property type="molecule type" value="Genomic_DNA"/>
</dbReference>
<evidence type="ECO:0000256" key="7">
    <source>
        <dbReference type="SAM" id="Coils"/>
    </source>
</evidence>
<keyword evidence="6" id="KW-0520">NAD</keyword>
<dbReference type="GO" id="GO:0106274">
    <property type="term" value="F:NAD+-protein-arginine ADP-ribosyltransferase activity"/>
    <property type="evidence" value="ECO:0007669"/>
    <property type="project" value="UniProtKB-EC"/>
</dbReference>
<reference evidence="9" key="1">
    <citation type="submission" date="2021-02" db="EMBL/GenBank/DDBJ databases">
        <authorList>
            <person name="Nowell W R."/>
        </authorList>
    </citation>
    <scope>NUCLEOTIDE SEQUENCE</scope>
</reference>
<accession>A0A815DNB7</accession>
<keyword evidence="4" id="KW-0548">Nucleotidyltransferase</keyword>
<keyword evidence="3 6" id="KW-0808">Transferase</keyword>
<keyword evidence="2 6" id="KW-0328">Glycosyltransferase</keyword>
<dbReference type="Proteomes" id="UP000663829">
    <property type="component" value="Unassembled WGS sequence"/>
</dbReference>
<evidence type="ECO:0000256" key="8">
    <source>
        <dbReference type="SAM" id="MobiDB-lite"/>
    </source>
</evidence>
<feature type="compositionally biased region" description="Polar residues" evidence="8">
    <location>
        <begin position="376"/>
        <end position="386"/>
    </location>
</feature>
<feature type="region of interest" description="Disordered" evidence="8">
    <location>
        <begin position="376"/>
        <end position="396"/>
    </location>
</feature>
<dbReference type="GO" id="GO:0016779">
    <property type="term" value="F:nucleotidyltransferase activity"/>
    <property type="evidence" value="ECO:0007669"/>
    <property type="project" value="UniProtKB-KW"/>
</dbReference>